<evidence type="ECO:0000313" key="4">
    <source>
        <dbReference type="EMBL" id="CAJ1579518.1"/>
    </source>
</evidence>
<name>A0ABM9M981_9MYCO</name>
<accession>A0ABM9M981</accession>
<keyword evidence="5" id="KW-1185">Reference proteome</keyword>
<sequence>MRSRTDRRTPQRSDARRDTILDELEISLQHTDFEGINIAEVAERAGVSRSAFYFYFENKAAAVAALMERMIDDTFFVTDVFTLAEQTPQARVHIMLDGLFDTWERHRHMFRAMLEARGHSLAVREFWDEARLSFVDSVAAMIRAERARGAAPDGVDATVLATVLLEVNDRLLERLTFGGPLDRDQLLDGAAAVWLGTLYGIAAQPDAK</sequence>
<dbReference type="PANTHER" id="PTHR30055:SF184">
    <property type="entry name" value="HTH-TYPE TRANSCRIPTIONAL REGULATOR ETHR"/>
    <property type="match status" value="1"/>
</dbReference>
<dbReference type="PANTHER" id="PTHR30055">
    <property type="entry name" value="HTH-TYPE TRANSCRIPTIONAL REGULATOR RUTR"/>
    <property type="match status" value="1"/>
</dbReference>
<keyword evidence="1 2" id="KW-0238">DNA-binding</keyword>
<evidence type="ECO:0000259" key="3">
    <source>
        <dbReference type="PROSITE" id="PS50977"/>
    </source>
</evidence>
<evidence type="ECO:0000256" key="2">
    <source>
        <dbReference type="PROSITE-ProRule" id="PRU00335"/>
    </source>
</evidence>
<dbReference type="PROSITE" id="PS50977">
    <property type="entry name" value="HTH_TETR_2"/>
    <property type="match status" value="1"/>
</dbReference>
<dbReference type="InterPro" id="IPR036271">
    <property type="entry name" value="Tet_transcr_reg_TetR-rel_C_sf"/>
</dbReference>
<protein>
    <submittedName>
        <fullName evidence="4">TetR/AcrR family transcriptional regulator</fullName>
    </submittedName>
</protein>
<reference evidence="4 5" key="1">
    <citation type="submission" date="2023-08" db="EMBL/GenBank/DDBJ databases">
        <authorList>
            <person name="Folkvardsen B D."/>
            <person name="Norman A."/>
        </authorList>
    </citation>
    <scope>NUCLEOTIDE SEQUENCE [LARGE SCALE GENOMIC DNA]</scope>
    <source>
        <strain evidence="4 5">Mu0050</strain>
    </source>
</reference>
<dbReference type="EMBL" id="OY726395">
    <property type="protein sequence ID" value="CAJ1579518.1"/>
    <property type="molecule type" value="Genomic_DNA"/>
</dbReference>
<dbReference type="Gene3D" id="1.10.357.10">
    <property type="entry name" value="Tetracycline Repressor, domain 2"/>
    <property type="match status" value="1"/>
</dbReference>
<dbReference type="InterPro" id="IPR049397">
    <property type="entry name" value="EthR_C"/>
</dbReference>
<feature type="DNA-binding region" description="H-T-H motif" evidence="2">
    <location>
        <begin position="37"/>
        <end position="56"/>
    </location>
</feature>
<proteinExistence type="predicted"/>
<dbReference type="Gene3D" id="1.10.10.60">
    <property type="entry name" value="Homeodomain-like"/>
    <property type="match status" value="1"/>
</dbReference>
<evidence type="ECO:0000313" key="5">
    <source>
        <dbReference type="Proteomes" id="UP001190466"/>
    </source>
</evidence>
<dbReference type="Pfam" id="PF21313">
    <property type="entry name" value="EthR_C"/>
    <property type="match status" value="1"/>
</dbReference>
<dbReference type="InterPro" id="IPR001647">
    <property type="entry name" value="HTH_TetR"/>
</dbReference>
<organism evidence="4 5">
    <name type="scientific">[Mycobacterium] wendilense</name>
    <dbReference type="NCBI Taxonomy" id="3064284"/>
    <lineage>
        <taxon>Bacteria</taxon>
        <taxon>Bacillati</taxon>
        <taxon>Actinomycetota</taxon>
        <taxon>Actinomycetes</taxon>
        <taxon>Mycobacteriales</taxon>
        <taxon>Mycobacteriaceae</taxon>
        <taxon>Mycolicibacter</taxon>
    </lineage>
</organism>
<dbReference type="InterPro" id="IPR050109">
    <property type="entry name" value="HTH-type_TetR-like_transc_reg"/>
</dbReference>
<dbReference type="RefSeq" id="WP_316514062.1">
    <property type="nucleotide sequence ID" value="NZ_OY726395.1"/>
</dbReference>
<dbReference type="InterPro" id="IPR009057">
    <property type="entry name" value="Homeodomain-like_sf"/>
</dbReference>
<dbReference type="SUPFAM" id="SSF48498">
    <property type="entry name" value="Tetracyclin repressor-like, C-terminal domain"/>
    <property type="match status" value="1"/>
</dbReference>
<feature type="domain" description="HTH tetR-type" evidence="3">
    <location>
        <begin position="14"/>
        <end position="74"/>
    </location>
</feature>
<gene>
    <name evidence="4" type="ORF">MU0050_000549</name>
</gene>
<evidence type="ECO:0000256" key="1">
    <source>
        <dbReference type="ARBA" id="ARBA00023125"/>
    </source>
</evidence>
<dbReference type="Proteomes" id="UP001190466">
    <property type="component" value="Chromosome"/>
</dbReference>
<dbReference type="SUPFAM" id="SSF46689">
    <property type="entry name" value="Homeodomain-like"/>
    <property type="match status" value="1"/>
</dbReference>
<dbReference type="Pfam" id="PF00440">
    <property type="entry name" value="TetR_N"/>
    <property type="match status" value="1"/>
</dbReference>